<dbReference type="InterPro" id="IPR046342">
    <property type="entry name" value="CBS_dom_sf"/>
</dbReference>
<dbReference type="SUPFAM" id="SSF54631">
    <property type="entry name" value="CBS-domain pair"/>
    <property type="match status" value="1"/>
</dbReference>
<dbReference type="PANTHER" id="PTHR22777">
    <property type="entry name" value="HEMOLYSIN-RELATED"/>
    <property type="match status" value="1"/>
</dbReference>
<keyword evidence="4 8" id="KW-1133">Transmembrane helix</keyword>
<feature type="domain" description="CNNM transmembrane" evidence="11">
    <location>
        <begin position="1"/>
        <end position="179"/>
    </location>
</feature>
<evidence type="ECO:0000256" key="7">
    <source>
        <dbReference type="PROSITE-ProRule" id="PRU00703"/>
    </source>
</evidence>
<dbReference type="PROSITE" id="PS51371">
    <property type="entry name" value="CBS"/>
    <property type="match status" value="1"/>
</dbReference>
<dbReference type="AlphaFoldDB" id="A0A9D2H045"/>
<evidence type="ECO:0000256" key="4">
    <source>
        <dbReference type="ARBA" id="ARBA00022989"/>
    </source>
</evidence>
<dbReference type="Pfam" id="PF01595">
    <property type="entry name" value="CNNM"/>
    <property type="match status" value="1"/>
</dbReference>
<dbReference type="EMBL" id="DXAV01000082">
    <property type="protein sequence ID" value="HIZ92409.1"/>
    <property type="molecule type" value="Genomic_DNA"/>
</dbReference>
<gene>
    <name evidence="12" type="ORF">H9807_09900</name>
</gene>
<dbReference type="InterPro" id="IPR002550">
    <property type="entry name" value="CNNM"/>
</dbReference>
<proteinExistence type="predicted"/>
<evidence type="ECO:0000313" key="13">
    <source>
        <dbReference type="Proteomes" id="UP000824108"/>
    </source>
</evidence>
<dbReference type="InterPro" id="IPR044751">
    <property type="entry name" value="Ion_transp-like_CBS"/>
</dbReference>
<organism evidence="12 13">
    <name type="scientific">Candidatus Bacteroides merdavium</name>
    <dbReference type="NCBI Taxonomy" id="2838472"/>
    <lineage>
        <taxon>Bacteria</taxon>
        <taxon>Pseudomonadati</taxon>
        <taxon>Bacteroidota</taxon>
        <taxon>Bacteroidia</taxon>
        <taxon>Bacteroidales</taxon>
        <taxon>Bacteroidaceae</taxon>
        <taxon>Bacteroides</taxon>
    </lineage>
</organism>
<sequence>MGLVFLYLILALSVSFLCSVMEAVLLSTPMSFITMKEQTGTKSATLLKKLKQDIDKPIAAILSLNTIAHTVGAAGVGAEAVKVFGEAYFGVISAVLTILILVLSEIIPKSVGANYWRSLAVPSARIIRGMIIISYPLVWLSELITKLVSPSKHEASVSREEVSAMVSIGTEEGVFHNKENKMIQNLIKLDNVRAHDVMTPRVVVASAPESMALQDFYTNKQFCNYSRIPVYCESQDNITGYVLRQAVLEKLAEDRFDLRLGEIKRNILTFPENCSVSSIWEKMLEAKEHISIIIDEYGTLRGIVTMEDIIETALGFEIVDERDAVTDMQKLARDRWQKRKAESGKVL</sequence>
<evidence type="ECO:0000313" key="12">
    <source>
        <dbReference type="EMBL" id="HIZ92409.1"/>
    </source>
</evidence>
<feature type="transmembrane region" description="Helical" evidence="9">
    <location>
        <begin position="87"/>
        <end position="107"/>
    </location>
</feature>
<evidence type="ECO:0000256" key="6">
    <source>
        <dbReference type="ARBA" id="ARBA00023136"/>
    </source>
</evidence>
<dbReference type="GO" id="GO:0005886">
    <property type="term" value="C:plasma membrane"/>
    <property type="evidence" value="ECO:0007669"/>
    <property type="project" value="TreeGrafter"/>
</dbReference>
<keyword evidence="5 7" id="KW-0129">CBS domain</keyword>
<reference evidence="12" key="1">
    <citation type="journal article" date="2021" name="PeerJ">
        <title>Extensive microbial diversity within the chicken gut microbiome revealed by metagenomics and culture.</title>
        <authorList>
            <person name="Gilroy R."/>
            <person name="Ravi A."/>
            <person name="Getino M."/>
            <person name="Pursley I."/>
            <person name="Horton D.L."/>
            <person name="Alikhan N.F."/>
            <person name="Baker D."/>
            <person name="Gharbi K."/>
            <person name="Hall N."/>
            <person name="Watson M."/>
            <person name="Adriaenssens E.M."/>
            <person name="Foster-Nyarko E."/>
            <person name="Jarju S."/>
            <person name="Secka A."/>
            <person name="Antonio M."/>
            <person name="Oren A."/>
            <person name="Chaudhuri R.R."/>
            <person name="La Ragione R."/>
            <person name="Hildebrand F."/>
            <person name="Pallen M.J."/>
        </authorList>
    </citation>
    <scope>NUCLEOTIDE SEQUENCE</scope>
    <source>
        <strain evidence="12">CHK118-2852</strain>
    </source>
</reference>
<dbReference type="PANTHER" id="PTHR22777:SF4">
    <property type="entry name" value="UPF0053 PROTEIN SLL1254"/>
    <property type="match status" value="1"/>
</dbReference>
<keyword evidence="2 8" id="KW-0812">Transmembrane</keyword>
<comment type="subcellular location">
    <subcellularLocation>
        <location evidence="1">Membrane</location>
        <topology evidence="1">Multi-pass membrane protein</topology>
    </subcellularLocation>
</comment>
<dbReference type="CDD" id="cd04590">
    <property type="entry name" value="CBS_pair_CorC_HlyC_assoc"/>
    <property type="match status" value="1"/>
</dbReference>
<reference evidence="12" key="2">
    <citation type="submission" date="2021-04" db="EMBL/GenBank/DDBJ databases">
        <authorList>
            <person name="Gilroy R."/>
        </authorList>
    </citation>
    <scope>NUCLEOTIDE SEQUENCE</scope>
    <source>
        <strain evidence="12">CHK118-2852</strain>
    </source>
</reference>
<feature type="transmembrane region" description="Helical" evidence="9">
    <location>
        <begin position="58"/>
        <end position="81"/>
    </location>
</feature>
<dbReference type="Gene3D" id="3.10.580.10">
    <property type="entry name" value="CBS-domain"/>
    <property type="match status" value="1"/>
</dbReference>
<evidence type="ECO:0000256" key="2">
    <source>
        <dbReference type="ARBA" id="ARBA00022692"/>
    </source>
</evidence>
<dbReference type="Pfam" id="PF00571">
    <property type="entry name" value="CBS"/>
    <property type="match status" value="1"/>
</dbReference>
<protein>
    <submittedName>
        <fullName evidence="12">Hemolysin family protein</fullName>
    </submittedName>
</protein>
<accession>A0A9D2H045</accession>
<keyword evidence="6 8" id="KW-0472">Membrane</keyword>
<evidence type="ECO:0000259" key="10">
    <source>
        <dbReference type="PROSITE" id="PS51371"/>
    </source>
</evidence>
<evidence type="ECO:0000256" key="8">
    <source>
        <dbReference type="PROSITE-ProRule" id="PRU01193"/>
    </source>
</evidence>
<dbReference type="Proteomes" id="UP000824108">
    <property type="component" value="Unassembled WGS sequence"/>
</dbReference>
<dbReference type="InterPro" id="IPR000644">
    <property type="entry name" value="CBS_dom"/>
</dbReference>
<evidence type="ECO:0000256" key="5">
    <source>
        <dbReference type="ARBA" id="ARBA00023122"/>
    </source>
</evidence>
<feature type="transmembrane region" description="Helical" evidence="9">
    <location>
        <begin position="6"/>
        <end position="26"/>
    </location>
</feature>
<keyword evidence="3" id="KW-0677">Repeat</keyword>
<dbReference type="PROSITE" id="PS51846">
    <property type="entry name" value="CNNM"/>
    <property type="match status" value="1"/>
</dbReference>
<feature type="domain" description="CBS" evidence="10">
    <location>
        <begin position="263"/>
        <end position="321"/>
    </location>
</feature>
<evidence type="ECO:0000256" key="1">
    <source>
        <dbReference type="ARBA" id="ARBA00004141"/>
    </source>
</evidence>
<evidence type="ECO:0000259" key="11">
    <source>
        <dbReference type="PROSITE" id="PS51846"/>
    </source>
</evidence>
<comment type="caution">
    <text evidence="12">The sequence shown here is derived from an EMBL/GenBank/DDBJ whole genome shotgun (WGS) entry which is preliminary data.</text>
</comment>
<evidence type="ECO:0000256" key="9">
    <source>
        <dbReference type="SAM" id="Phobius"/>
    </source>
</evidence>
<name>A0A9D2H045_9BACE</name>
<evidence type="ECO:0000256" key="3">
    <source>
        <dbReference type="ARBA" id="ARBA00022737"/>
    </source>
</evidence>